<protein>
    <submittedName>
        <fullName evidence="2">Uncharacterized protein</fullName>
    </submittedName>
</protein>
<proteinExistence type="predicted"/>
<accession>A0A097EC46</accession>
<organism evidence="2 3">
    <name type="scientific">Sphingomonas taxi</name>
    <dbReference type="NCBI Taxonomy" id="1549858"/>
    <lineage>
        <taxon>Bacteria</taxon>
        <taxon>Pseudomonadati</taxon>
        <taxon>Pseudomonadota</taxon>
        <taxon>Alphaproteobacteria</taxon>
        <taxon>Sphingomonadales</taxon>
        <taxon>Sphingomonadaceae</taxon>
        <taxon>Sphingomonas</taxon>
    </lineage>
</organism>
<reference evidence="2 3" key="1">
    <citation type="submission" date="2014-09" db="EMBL/GenBank/DDBJ databases">
        <title>Using Illumina technology Improving SMRT sequencing Genome Assembly by RASTools.</title>
        <authorList>
            <person name="Zhou Y."/>
            <person name="Ma T."/>
            <person name="Liu T."/>
        </authorList>
    </citation>
    <scope>NUCLEOTIDE SEQUENCE [LARGE SCALE GENOMIC DNA]</scope>
    <source>
        <strain evidence="2 3">ATCC 55669</strain>
    </source>
</reference>
<dbReference type="KEGG" id="stax:MC45_00045"/>
<name>A0A097EC46_9SPHN</name>
<feature type="compositionally biased region" description="Basic and acidic residues" evidence="1">
    <location>
        <begin position="560"/>
        <end position="570"/>
    </location>
</feature>
<dbReference type="AlphaFoldDB" id="A0A097EC46"/>
<feature type="region of interest" description="Disordered" evidence="1">
    <location>
        <begin position="547"/>
        <end position="570"/>
    </location>
</feature>
<evidence type="ECO:0000256" key="1">
    <source>
        <dbReference type="SAM" id="MobiDB-lite"/>
    </source>
</evidence>
<dbReference type="eggNOG" id="ENOG5030RH8">
    <property type="taxonomic scope" value="Bacteria"/>
</dbReference>
<dbReference type="Proteomes" id="UP000033200">
    <property type="component" value="Chromosome"/>
</dbReference>
<dbReference type="RefSeq" id="WP_038658119.1">
    <property type="nucleotide sequence ID" value="NZ_CP009571.1"/>
</dbReference>
<sequence>MNTIDNNANEPEATPSAKLMKKAAGIAYAYLCNAFEDAQDDECIDYRLMGRIAREIACEIDNGAVHAASTLDGARMVLASWCMKVEEARDDPELPVTIESAYLAHSIAISLGVPHLLRGTTTDPRGFFVRHSVEAATLLRAMFDGDTPLDRDLASVAGLPDSNSAAERALAARNADVKAGCIVAPSPHSDREWWRRAEAADQAALTKVFPQRNFERVLEPSMYEYLTPAGEAMLYRLDTMKTSRSRANSWEEQAVNLTSRYICDGLSQHGWRMEHGRLAAAAGRHFNAMAAGKEHATTIVDSARMILVDWAVTSNRAAAAGSVLVLGVAQDRATRALEDAGLSHLSAGDEPHLRPQALHEQVRDAARRAVSLDRGTRLDVDLHRFNDTLVAGNVAASGRLAEQRAADRGFVHPHGETAAGVASWAERQAREASTRVALDEATSALRDYRARYTQPAPPIIYFGKRGRAGFEPDELAAFEPQVAHPGERVRVSAPGYDTAGAMTIAETHAFRGPEGRLVARYRVDGHDRDYCDEDLVRLGRRHTDDGRVLLDRTTWPPPGEKTEPGGEPRD</sequence>
<evidence type="ECO:0000313" key="3">
    <source>
        <dbReference type="Proteomes" id="UP000033200"/>
    </source>
</evidence>
<dbReference type="HOGENOM" id="CLU_478081_0_0_5"/>
<gene>
    <name evidence="2" type="ORF">MC45_00045</name>
</gene>
<dbReference type="EMBL" id="CP009571">
    <property type="protein sequence ID" value="AIT05113.1"/>
    <property type="molecule type" value="Genomic_DNA"/>
</dbReference>
<evidence type="ECO:0000313" key="2">
    <source>
        <dbReference type="EMBL" id="AIT05113.1"/>
    </source>
</evidence>
<keyword evidence="3" id="KW-1185">Reference proteome</keyword>